<protein>
    <recommendedName>
        <fullName evidence="3">Thioredoxin domain-containing protein</fullName>
    </recommendedName>
</protein>
<evidence type="ECO:0000256" key="2">
    <source>
        <dbReference type="SAM" id="SignalP"/>
    </source>
</evidence>
<dbReference type="InterPro" id="IPR012336">
    <property type="entry name" value="Thioredoxin-like_fold"/>
</dbReference>
<sequence>MYRLLHSLLLFSAIALSVHLASAQDKSDTAAKESKGIHFDHDLSWTAIQAKAKAEHKYILLDCFATWCGPCKYMRTVIFPQEESGNFFNPTFVSVEVQMDTTAKDNDHVKSWYADAHDILTRYDIHAYPTYLIFSPDGRIVHRLLGSTQTAKAFIDRAKDAFDSSRQYYTQFREFEQGRRDSAFLRRLAEQSIDLYVIKTGTPVFNAWAATQHSLYTKEGMHLMEEFTNSSSDPGFAVFLHHPEEVNRVLGAGKAQRKVNDILYREYVRPQLQEAGEGGPDWKTIQNAIAAKYPAQAAEVTARGKVGYYEGKRDWPHFQTAIVAYMQKYGAHATPNELNNYAYTVFSNCPDMSCVADALEWSKRSFKDKPNAAYMDTYANILYKMGKKDQAIAWEQKAVSLTTGDDRSELETTLDKMKKGEKTWN</sequence>
<feature type="signal peptide" evidence="2">
    <location>
        <begin position="1"/>
        <end position="23"/>
    </location>
</feature>
<keyword evidence="5" id="KW-1185">Reference proteome</keyword>
<proteinExistence type="predicted"/>
<dbReference type="PROSITE" id="PS51352">
    <property type="entry name" value="THIOREDOXIN_2"/>
    <property type="match status" value="1"/>
</dbReference>
<dbReference type="PANTHER" id="PTHR32234">
    <property type="entry name" value="THIOL:DISULFIDE INTERCHANGE PROTEIN DSBD"/>
    <property type="match status" value="1"/>
</dbReference>
<organism evidence="4 5">
    <name type="scientific">Puia dinghuensis</name>
    <dbReference type="NCBI Taxonomy" id="1792502"/>
    <lineage>
        <taxon>Bacteria</taxon>
        <taxon>Pseudomonadati</taxon>
        <taxon>Bacteroidota</taxon>
        <taxon>Chitinophagia</taxon>
        <taxon>Chitinophagales</taxon>
        <taxon>Chitinophagaceae</taxon>
        <taxon>Puia</taxon>
    </lineage>
</organism>
<dbReference type="Pfam" id="PF13098">
    <property type="entry name" value="Thioredoxin_2"/>
    <property type="match status" value="1"/>
</dbReference>
<dbReference type="InterPro" id="IPR036249">
    <property type="entry name" value="Thioredoxin-like_sf"/>
</dbReference>
<accession>A0A8J2XVY5</accession>
<reference evidence="4" key="2">
    <citation type="submission" date="2020-09" db="EMBL/GenBank/DDBJ databases">
        <authorList>
            <person name="Sun Q."/>
            <person name="Zhou Y."/>
        </authorList>
    </citation>
    <scope>NUCLEOTIDE SEQUENCE</scope>
    <source>
        <strain evidence="4">CGMCC 1.15448</strain>
    </source>
</reference>
<dbReference type="AlphaFoldDB" id="A0A8J2XVY5"/>
<name>A0A8J2XVY5_9BACT</name>
<keyword evidence="1" id="KW-0676">Redox-active center</keyword>
<feature type="chain" id="PRO_5035173921" description="Thioredoxin domain-containing protein" evidence="2">
    <location>
        <begin position="24"/>
        <end position="425"/>
    </location>
</feature>
<feature type="domain" description="Thioredoxin" evidence="3">
    <location>
        <begin position="20"/>
        <end position="164"/>
    </location>
</feature>
<evidence type="ECO:0000313" key="5">
    <source>
        <dbReference type="Proteomes" id="UP000607559"/>
    </source>
</evidence>
<dbReference type="RefSeq" id="WP_188936750.1">
    <property type="nucleotide sequence ID" value="NZ_BMJC01000005.1"/>
</dbReference>
<dbReference type="GO" id="GO:0045454">
    <property type="term" value="P:cell redox homeostasis"/>
    <property type="evidence" value="ECO:0007669"/>
    <property type="project" value="TreeGrafter"/>
</dbReference>
<comment type="caution">
    <text evidence="4">The sequence shown here is derived from an EMBL/GenBank/DDBJ whole genome shotgun (WGS) entry which is preliminary data.</text>
</comment>
<dbReference type="PROSITE" id="PS00194">
    <property type="entry name" value="THIOREDOXIN_1"/>
    <property type="match status" value="1"/>
</dbReference>
<dbReference type="GO" id="GO:0015035">
    <property type="term" value="F:protein-disulfide reductase activity"/>
    <property type="evidence" value="ECO:0007669"/>
    <property type="project" value="TreeGrafter"/>
</dbReference>
<evidence type="ECO:0000313" key="4">
    <source>
        <dbReference type="EMBL" id="GGB19542.1"/>
    </source>
</evidence>
<dbReference type="InterPro" id="IPR013766">
    <property type="entry name" value="Thioredoxin_domain"/>
</dbReference>
<dbReference type="Proteomes" id="UP000607559">
    <property type="component" value="Unassembled WGS sequence"/>
</dbReference>
<dbReference type="InterPro" id="IPR017937">
    <property type="entry name" value="Thioredoxin_CS"/>
</dbReference>
<evidence type="ECO:0000259" key="3">
    <source>
        <dbReference type="PROSITE" id="PS51352"/>
    </source>
</evidence>
<dbReference type="Gene3D" id="3.40.30.10">
    <property type="entry name" value="Glutaredoxin"/>
    <property type="match status" value="1"/>
</dbReference>
<reference evidence="4" key="1">
    <citation type="journal article" date="2014" name="Int. J. Syst. Evol. Microbiol.">
        <title>Complete genome sequence of Corynebacterium casei LMG S-19264T (=DSM 44701T), isolated from a smear-ripened cheese.</title>
        <authorList>
            <consortium name="US DOE Joint Genome Institute (JGI-PGF)"/>
            <person name="Walter F."/>
            <person name="Albersmeier A."/>
            <person name="Kalinowski J."/>
            <person name="Ruckert C."/>
        </authorList>
    </citation>
    <scope>NUCLEOTIDE SEQUENCE</scope>
    <source>
        <strain evidence="4">CGMCC 1.15448</strain>
    </source>
</reference>
<dbReference type="SUPFAM" id="SSF52833">
    <property type="entry name" value="Thioredoxin-like"/>
    <property type="match status" value="1"/>
</dbReference>
<dbReference type="PANTHER" id="PTHR32234:SF0">
    <property type="entry name" value="THIOL:DISULFIDE INTERCHANGE PROTEIN DSBD"/>
    <property type="match status" value="1"/>
</dbReference>
<keyword evidence="2" id="KW-0732">Signal</keyword>
<dbReference type="EMBL" id="BMJC01000005">
    <property type="protein sequence ID" value="GGB19542.1"/>
    <property type="molecule type" value="Genomic_DNA"/>
</dbReference>
<gene>
    <name evidence="4" type="ORF">GCM10011511_49080</name>
</gene>
<evidence type="ECO:0000256" key="1">
    <source>
        <dbReference type="ARBA" id="ARBA00023284"/>
    </source>
</evidence>